<name>A0A2I2FAG0_ASPCN</name>
<dbReference type="EMBL" id="KZ559141">
    <property type="protein sequence ID" value="PLB37612.1"/>
    <property type="molecule type" value="Genomic_DNA"/>
</dbReference>
<dbReference type="Proteomes" id="UP000234585">
    <property type="component" value="Unassembled WGS sequence"/>
</dbReference>
<feature type="region of interest" description="Disordered" evidence="1">
    <location>
        <begin position="1"/>
        <end position="24"/>
    </location>
</feature>
<keyword evidence="2" id="KW-0472">Membrane</keyword>
<keyword evidence="4" id="KW-1185">Reference proteome</keyword>
<accession>A0A2I2FAG0</accession>
<dbReference type="RefSeq" id="XP_024671624.1">
    <property type="nucleotide sequence ID" value="XM_024812785.1"/>
</dbReference>
<evidence type="ECO:0000256" key="1">
    <source>
        <dbReference type="SAM" id="MobiDB-lite"/>
    </source>
</evidence>
<evidence type="ECO:0000313" key="4">
    <source>
        <dbReference type="Proteomes" id="UP000234585"/>
    </source>
</evidence>
<organism evidence="3 4">
    <name type="scientific">Aspergillus candidus</name>
    <dbReference type="NCBI Taxonomy" id="41067"/>
    <lineage>
        <taxon>Eukaryota</taxon>
        <taxon>Fungi</taxon>
        <taxon>Dikarya</taxon>
        <taxon>Ascomycota</taxon>
        <taxon>Pezizomycotina</taxon>
        <taxon>Eurotiomycetes</taxon>
        <taxon>Eurotiomycetidae</taxon>
        <taxon>Eurotiales</taxon>
        <taxon>Aspergillaceae</taxon>
        <taxon>Aspergillus</taxon>
        <taxon>Aspergillus subgen. Circumdati</taxon>
    </lineage>
</organism>
<gene>
    <name evidence="3" type="ORF">BDW47DRAFT_106512</name>
</gene>
<sequence length="63" mass="7319">MDMTPEVAGSPDSDSPGRECRQPEGPVWFSRSWNRCFILVLVVWILLMVVWFRLVIRVRSLIA</sequence>
<reference evidence="3 4" key="1">
    <citation type="submission" date="2017-12" db="EMBL/GenBank/DDBJ databases">
        <authorList>
            <consortium name="DOE Joint Genome Institute"/>
            <person name="Haridas S."/>
            <person name="Kjaerbolling I."/>
            <person name="Vesth T.C."/>
            <person name="Frisvad J.C."/>
            <person name="Nybo J.L."/>
            <person name="Theobald S."/>
            <person name="Kuo A."/>
            <person name="Bowyer P."/>
            <person name="Matsuda Y."/>
            <person name="Mondo S."/>
            <person name="Lyhne E.K."/>
            <person name="Kogle M.E."/>
            <person name="Clum A."/>
            <person name="Lipzen A."/>
            <person name="Salamov A."/>
            <person name="Ngan C.Y."/>
            <person name="Daum C."/>
            <person name="Chiniquy J."/>
            <person name="Barry K."/>
            <person name="LaButti K."/>
            <person name="Simmons B.A."/>
            <person name="Magnuson J.K."/>
            <person name="Mortensen U.H."/>
            <person name="Larsen T.O."/>
            <person name="Grigoriev I.V."/>
            <person name="Baker S.E."/>
            <person name="Andersen M.R."/>
            <person name="Nordberg H.P."/>
            <person name="Cantor M.N."/>
            <person name="Hua S.X."/>
        </authorList>
    </citation>
    <scope>NUCLEOTIDE SEQUENCE [LARGE SCALE GENOMIC DNA]</scope>
    <source>
        <strain evidence="3 4">CBS 102.13</strain>
    </source>
</reference>
<evidence type="ECO:0000256" key="2">
    <source>
        <dbReference type="SAM" id="Phobius"/>
    </source>
</evidence>
<proteinExistence type="predicted"/>
<keyword evidence="2" id="KW-0812">Transmembrane</keyword>
<protein>
    <submittedName>
        <fullName evidence="3">Uncharacterized protein</fullName>
    </submittedName>
</protein>
<feature type="transmembrane region" description="Helical" evidence="2">
    <location>
        <begin position="37"/>
        <end position="56"/>
    </location>
</feature>
<evidence type="ECO:0000313" key="3">
    <source>
        <dbReference type="EMBL" id="PLB37612.1"/>
    </source>
</evidence>
<keyword evidence="2" id="KW-1133">Transmembrane helix</keyword>
<dbReference type="GeneID" id="36519945"/>
<dbReference type="AlphaFoldDB" id="A0A2I2FAG0"/>